<dbReference type="InterPro" id="IPR013083">
    <property type="entry name" value="Znf_RING/FYVE/PHD"/>
</dbReference>
<name>A0A9N9G6A1_9GLOM</name>
<reference evidence="3" key="1">
    <citation type="submission" date="2021-06" db="EMBL/GenBank/DDBJ databases">
        <authorList>
            <person name="Kallberg Y."/>
            <person name="Tangrot J."/>
            <person name="Rosling A."/>
        </authorList>
    </citation>
    <scope>NUCLEOTIDE SEQUENCE</scope>
    <source>
        <strain evidence="3">AZ414A</strain>
    </source>
</reference>
<evidence type="ECO:0000313" key="4">
    <source>
        <dbReference type="Proteomes" id="UP000789706"/>
    </source>
</evidence>
<proteinExistence type="predicted"/>
<dbReference type="GO" id="GO:0008270">
    <property type="term" value="F:zinc ion binding"/>
    <property type="evidence" value="ECO:0007669"/>
    <property type="project" value="UniProtKB-KW"/>
</dbReference>
<dbReference type="InterPro" id="IPR001841">
    <property type="entry name" value="Znf_RING"/>
</dbReference>
<dbReference type="SUPFAM" id="SSF57850">
    <property type="entry name" value="RING/U-box"/>
    <property type="match status" value="1"/>
</dbReference>
<protein>
    <submittedName>
        <fullName evidence="3">11608_t:CDS:1</fullName>
    </submittedName>
</protein>
<accession>A0A9N9G6A1</accession>
<evidence type="ECO:0000256" key="1">
    <source>
        <dbReference type="PROSITE-ProRule" id="PRU00175"/>
    </source>
</evidence>
<comment type="caution">
    <text evidence="3">The sequence shown here is derived from an EMBL/GenBank/DDBJ whole genome shotgun (WGS) entry which is preliminary data.</text>
</comment>
<dbReference type="OrthoDB" id="2410838at2759"/>
<dbReference type="EMBL" id="CAJVPK010001283">
    <property type="protein sequence ID" value="CAG8580365.1"/>
    <property type="molecule type" value="Genomic_DNA"/>
</dbReference>
<gene>
    <name evidence="3" type="ORF">DEBURN_LOCUS8542</name>
</gene>
<keyword evidence="1" id="KW-0862">Zinc</keyword>
<feature type="domain" description="RING-type" evidence="2">
    <location>
        <begin position="47"/>
        <end position="94"/>
    </location>
</feature>
<keyword evidence="4" id="KW-1185">Reference proteome</keyword>
<dbReference type="AlphaFoldDB" id="A0A9N9G6A1"/>
<dbReference type="PROSITE" id="PS50089">
    <property type="entry name" value="ZF_RING_2"/>
    <property type="match status" value="1"/>
</dbReference>
<keyword evidence="1" id="KW-0479">Metal-binding</keyword>
<dbReference type="Proteomes" id="UP000789706">
    <property type="component" value="Unassembled WGS sequence"/>
</dbReference>
<sequence>MANERESRNPTTSKNKSDLETLSLNYLRSQNISQISDDDRMPKFHLCKFCSKAMFRFQFEVFTILRCGHLLHRLCVEMHIIRGKTKFPSCPICKADIEILKEELLLASGEYDILPRSYDKGKAS</sequence>
<keyword evidence="1" id="KW-0863">Zinc-finger</keyword>
<evidence type="ECO:0000259" key="2">
    <source>
        <dbReference type="PROSITE" id="PS50089"/>
    </source>
</evidence>
<organism evidence="3 4">
    <name type="scientific">Diversispora eburnea</name>
    <dbReference type="NCBI Taxonomy" id="1213867"/>
    <lineage>
        <taxon>Eukaryota</taxon>
        <taxon>Fungi</taxon>
        <taxon>Fungi incertae sedis</taxon>
        <taxon>Mucoromycota</taxon>
        <taxon>Glomeromycotina</taxon>
        <taxon>Glomeromycetes</taxon>
        <taxon>Diversisporales</taxon>
        <taxon>Diversisporaceae</taxon>
        <taxon>Diversispora</taxon>
    </lineage>
</organism>
<evidence type="ECO:0000313" key="3">
    <source>
        <dbReference type="EMBL" id="CAG8580365.1"/>
    </source>
</evidence>
<dbReference type="Gene3D" id="3.30.40.10">
    <property type="entry name" value="Zinc/RING finger domain, C3HC4 (zinc finger)"/>
    <property type="match status" value="1"/>
</dbReference>